<comment type="caution">
    <text evidence="6">The sequence shown here is derived from an EMBL/GenBank/DDBJ whole genome shotgun (WGS) entry which is preliminary data.</text>
</comment>
<protein>
    <submittedName>
        <fullName evidence="6">Site-specific recombinase</fullName>
    </submittedName>
</protein>
<dbReference type="GO" id="GO:0006310">
    <property type="term" value="P:DNA recombination"/>
    <property type="evidence" value="ECO:0007669"/>
    <property type="project" value="UniProtKB-KW"/>
</dbReference>
<dbReference type="InterPro" id="IPR013762">
    <property type="entry name" value="Integrase-like_cat_sf"/>
</dbReference>
<evidence type="ECO:0000259" key="5">
    <source>
        <dbReference type="PROSITE" id="PS51898"/>
    </source>
</evidence>
<keyword evidence="4" id="KW-0233">DNA recombination</keyword>
<dbReference type="InterPro" id="IPR050090">
    <property type="entry name" value="Tyrosine_recombinase_XerCD"/>
</dbReference>
<dbReference type="InterPro" id="IPR011010">
    <property type="entry name" value="DNA_brk_join_enz"/>
</dbReference>
<dbReference type="SUPFAM" id="SSF56349">
    <property type="entry name" value="DNA breaking-rejoining enzymes"/>
    <property type="match status" value="1"/>
</dbReference>
<dbReference type="Gene3D" id="1.10.443.10">
    <property type="entry name" value="Intergrase catalytic core"/>
    <property type="match status" value="1"/>
</dbReference>
<keyword evidence="3" id="KW-0238">DNA-binding</keyword>
<reference evidence="6 7" key="1">
    <citation type="journal article" date="2013" name="ISME J.">
        <title>Comparative genomics of pathogenic lineages of Vibrio nigripulchritudo identifies virulence-associated traits.</title>
        <authorList>
            <person name="Goudenege D."/>
            <person name="Labreuche Y."/>
            <person name="Krin E."/>
            <person name="Ansquer D."/>
            <person name="Mangenot S."/>
            <person name="Calteau A."/>
            <person name="Medigue C."/>
            <person name="Mazel D."/>
            <person name="Polz M.F."/>
            <person name="Le Roux F."/>
        </authorList>
    </citation>
    <scope>NUCLEOTIDE SEQUENCE [LARGE SCALE GENOMIC DNA]</scope>
    <source>
        <strain evidence="6 7">SOn1</strain>
    </source>
</reference>
<gene>
    <name evidence="6" type="ORF">VIBNISOn1_1840047</name>
</gene>
<accession>A0AAV2VQI3</accession>
<keyword evidence="2" id="KW-0229">DNA integration</keyword>
<dbReference type="PANTHER" id="PTHR30349">
    <property type="entry name" value="PHAGE INTEGRASE-RELATED"/>
    <property type="match status" value="1"/>
</dbReference>
<dbReference type="EMBL" id="CAOF01000095">
    <property type="protein sequence ID" value="CCO46664.1"/>
    <property type="molecule type" value="Genomic_DNA"/>
</dbReference>
<comment type="similarity">
    <text evidence="1">Belongs to the 'phage' integrase family.</text>
</comment>
<dbReference type="PROSITE" id="PS51898">
    <property type="entry name" value="TYR_RECOMBINASE"/>
    <property type="match status" value="1"/>
</dbReference>
<dbReference type="CDD" id="cd00397">
    <property type="entry name" value="DNA_BRE_C"/>
    <property type="match status" value="1"/>
</dbReference>
<evidence type="ECO:0000313" key="7">
    <source>
        <dbReference type="Proteomes" id="UP000018211"/>
    </source>
</evidence>
<dbReference type="GO" id="GO:0015074">
    <property type="term" value="P:DNA integration"/>
    <property type="evidence" value="ECO:0007669"/>
    <property type="project" value="UniProtKB-KW"/>
</dbReference>
<evidence type="ECO:0000256" key="2">
    <source>
        <dbReference type="ARBA" id="ARBA00022908"/>
    </source>
</evidence>
<dbReference type="PANTHER" id="PTHR30349:SF41">
    <property type="entry name" value="INTEGRASE_RECOMBINASE PROTEIN MJ0367-RELATED"/>
    <property type="match status" value="1"/>
</dbReference>
<dbReference type="RefSeq" id="WP_022611722.1">
    <property type="nucleotide sequence ID" value="NZ_LK391965.1"/>
</dbReference>
<evidence type="ECO:0000256" key="3">
    <source>
        <dbReference type="ARBA" id="ARBA00023125"/>
    </source>
</evidence>
<dbReference type="Pfam" id="PF00589">
    <property type="entry name" value="Phage_integrase"/>
    <property type="match status" value="1"/>
</dbReference>
<name>A0AAV2VQI3_9VIBR</name>
<dbReference type="GO" id="GO:0003677">
    <property type="term" value="F:DNA binding"/>
    <property type="evidence" value="ECO:0007669"/>
    <property type="project" value="UniProtKB-KW"/>
</dbReference>
<evidence type="ECO:0000313" key="6">
    <source>
        <dbReference type="EMBL" id="CCO46664.1"/>
    </source>
</evidence>
<feature type="domain" description="Tyr recombinase" evidence="5">
    <location>
        <begin position="2"/>
        <end position="219"/>
    </location>
</feature>
<evidence type="ECO:0000256" key="1">
    <source>
        <dbReference type="ARBA" id="ARBA00008857"/>
    </source>
</evidence>
<dbReference type="InterPro" id="IPR002104">
    <property type="entry name" value="Integrase_catalytic"/>
</dbReference>
<dbReference type="Proteomes" id="UP000018211">
    <property type="component" value="Unassembled WGS sequence"/>
</dbReference>
<sequence length="222" mass="24742">MAQARSLSRSEMKRALDTCLLMSNPLQKQSILSLSFSGLRVTELTLLTVEDVIAKGGKLKNEIYLRASITKGCKPRTVWLSKSTLQILSQYIDHRRNKRLGMITDSKQYAGLNPKSKLILSSKGAGYCLKAKVKTIQDGSKRTYYNNDTVEALIRSIYARCGLHGARSHSGRRSLATTLNRKGIELEAIGKVLGHSPRNLNITLDYIDISDIQLEKLYSLAL</sequence>
<organism evidence="6 7">
    <name type="scientific">Vibrio nigripulchritudo SOn1</name>
    <dbReference type="NCBI Taxonomy" id="1238450"/>
    <lineage>
        <taxon>Bacteria</taxon>
        <taxon>Pseudomonadati</taxon>
        <taxon>Pseudomonadota</taxon>
        <taxon>Gammaproteobacteria</taxon>
        <taxon>Vibrionales</taxon>
        <taxon>Vibrionaceae</taxon>
        <taxon>Vibrio</taxon>
    </lineage>
</organism>
<evidence type="ECO:0000256" key="4">
    <source>
        <dbReference type="ARBA" id="ARBA00023172"/>
    </source>
</evidence>
<dbReference type="AlphaFoldDB" id="A0AAV2VQI3"/>
<proteinExistence type="inferred from homology"/>